<dbReference type="PANTHER" id="PTHR47683:SF4">
    <property type="entry name" value="PSEUDOURIDINE SYNTHASE"/>
    <property type="match status" value="1"/>
</dbReference>
<dbReference type="InterPro" id="IPR002942">
    <property type="entry name" value="S4_RNA-bd"/>
</dbReference>
<dbReference type="Gene3D" id="3.30.70.580">
    <property type="entry name" value="Pseudouridine synthase I, catalytic domain, N-terminal subdomain"/>
    <property type="match status" value="1"/>
</dbReference>
<dbReference type="PANTHER" id="PTHR47683">
    <property type="entry name" value="PSEUDOURIDINE SYNTHASE FAMILY PROTEIN-RELATED"/>
    <property type="match status" value="1"/>
</dbReference>
<dbReference type="GO" id="GO:0005829">
    <property type="term" value="C:cytosol"/>
    <property type="evidence" value="ECO:0007669"/>
    <property type="project" value="UniProtKB-ARBA"/>
</dbReference>
<evidence type="ECO:0000256" key="4">
    <source>
        <dbReference type="PROSITE-ProRule" id="PRU00182"/>
    </source>
</evidence>
<reference evidence="7" key="1">
    <citation type="submission" date="2021-02" db="EMBL/GenBank/DDBJ databases">
        <title>Infant gut strain persistence is associated with maternal origin, phylogeny, and functional potential including surface adhesion and iron acquisition.</title>
        <authorList>
            <person name="Lou Y.C."/>
        </authorList>
    </citation>
    <scope>NUCLEOTIDE SEQUENCE</scope>
    <source>
        <strain evidence="7">L3_108_103G1_dasL3_108_103G1_concoct_2</strain>
    </source>
</reference>
<dbReference type="SUPFAM" id="SSF55120">
    <property type="entry name" value="Pseudouridine synthase"/>
    <property type="match status" value="1"/>
</dbReference>
<evidence type="ECO:0000313" key="8">
    <source>
        <dbReference type="Proteomes" id="UP000753219"/>
    </source>
</evidence>
<dbReference type="InterPro" id="IPR018496">
    <property type="entry name" value="PsdUridine_synth_RsuA/RluB_CS"/>
</dbReference>
<dbReference type="InterPro" id="IPR050343">
    <property type="entry name" value="RsuA_PseudoU_synthase"/>
</dbReference>
<dbReference type="CDD" id="cd02553">
    <property type="entry name" value="PseudoU_synth_RsuA"/>
    <property type="match status" value="1"/>
</dbReference>
<dbReference type="GO" id="GO:0000455">
    <property type="term" value="P:enzyme-directed rRNA pseudouridine synthesis"/>
    <property type="evidence" value="ECO:0007669"/>
    <property type="project" value="UniProtKB-ARBA"/>
</dbReference>
<evidence type="ECO:0000313" key="7">
    <source>
        <dbReference type="EMBL" id="MBS4883761.1"/>
    </source>
</evidence>
<dbReference type="CDD" id="cd00165">
    <property type="entry name" value="S4"/>
    <property type="match status" value="1"/>
</dbReference>
<gene>
    <name evidence="7" type="ORF">KHZ85_03250</name>
</gene>
<dbReference type="InterPro" id="IPR042092">
    <property type="entry name" value="PsdUridine_s_RsuA/RluB/E/F_cat"/>
</dbReference>
<dbReference type="EMBL" id="JAGZMZ010000006">
    <property type="protein sequence ID" value="MBS4883761.1"/>
    <property type="molecule type" value="Genomic_DNA"/>
</dbReference>
<dbReference type="SMART" id="SM00363">
    <property type="entry name" value="S4"/>
    <property type="match status" value="1"/>
</dbReference>
<dbReference type="GO" id="GO:0003723">
    <property type="term" value="F:RNA binding"/>
    <property type="evidence" value="ECO:0007669"/>
    <property type="project" value="UniProtKB-KW"/>
</dbReference>
<dbReference type="InterPro" id="IPR000748">
    <property type="entry name" value="PsdUridine_synth_RsuA/RluB/E/F"/>
</dbReference>
<evidence type="ECO:0000256" key="1">
    <source>
        <dbReference type="ARBA" id="ARBA00008348"/>
    </source>
</evidence>
<dbReference type="InterPro" id="IPR020094">
    <property type="entry name" value="TruA/RsuA/RluB/E/F_N"/>
</dbReference>
<sequence>MRLDKYLAHAQLGTRKEVKKLIRSKRVRVNDEICTKEDRQLQKEDCVYVDDELLVYDELVYLMLYKPQGVISATEDRVHTTVMDIFDAPLPKNCFPVGRLDIDSEGLLLITNDGQLAHQLLSPKKHVDKTYYVECEKTLSSEDLQLLESGTIQLDKEHVLPAQAKRISANSLYLTIQEGKFHQVKRMLQACGNKVCYLKRISMGSLQLDKSLAPGEWRYLSEEEIRGLKQ</sequence>
<name>A0A942WFQ0_9FIRM</name>
<dbReference type="InterPro" id="IPR006145">
    <property type="entry name" value="PsdUridine_synth_RsuA/RluA"/>
</dbReference>
<dbReference type="Proteomes" id="UP000753219">
    <property type="component" value="Unassembled WGS sequence"/>
</dbReference>
<accession>A0A942WFQ0</accession>
<dbReference type="RefSeq" id="WP_004799307.1">
    <property type="nucleotide sequence ID" value="NZ_CABKNA010000004.1"/>
</dbReference>
<dbReference type="Pfam" id="PF01479">
    <property type="entry name" value="S4"/>
    <property type="match status" value="1"/>
</dbReference>
<dbReference type="GO" id="GO:0120159">
    <property type="term" value="F:rRNA pseudouridine synthase activity"/>
    <property type="evidence" value="ECO:0007669"/>
    <property type="project" value="UniProtKB-ARBA"/>
</dbReference>
<dbReference type="InterPro" id="IPR036986">
    <property type="entry name" value="S4_RNA-bd_sf"/>
</dbReference>
<evidence type="ECO:0000256" key="2">
    <source>
        <dbReference type="ARBA" id="ARBA00022884"/>
    </source>
</evidence>
<feature type="domain" description="RNA-binding S4" evidence="6">
    <location>
        <begin position="1"/>
        <end position="60"/>
    </location>
</feature>
<comment type="caution">
    <text evidence="7">The sequence shown here is derived from an EMBL/GenBank/DDBJ whole genome shotgun (WGS) entry which is preliminary data.</text>
</comment>
<evidence type="ECO:0000259" key="6">
    <source>
        <dbReference type="SMART" id="SM00363"/>
    </source>
</evidence>
<dbReference type="FunFam" id="3.30.70.1560:FF:000001">
    <property type="entry name" value="Pseudouridine synthase"/>
    <property type="match status" value="1"/>
</dbReference>
<dbReference type="InterPro" id="IPR020103">
    <property type="entry name" value="PsdUridine_synth_cat_dom_sf"/>
</dbReference>
<evidence type="ECO:0000256" key="5">
    <source>
        <dbReference type="RuleBase" id="RU003887"/>
    </source>
</evidence>
<organism evidence="7 8">
    <name type="scientific">Amedibacillus dolichus</name>
    <dbReference type="NCBI Taxonomy" id="31971"/>
    <lineage>
        <taxon>Bacteria</taxon>
        <taxon>Bacillati</taxon>
        <taxon>Bacillota</taxon>
        <taxon>Erysipelotrichia</taxon>
        <taxon>Erysipelotrichales</taxon>
        <taxon>Erysipelotrichaceae</taxon>
        <taxon>Amedibacillus</taxon>
    </lineage>
</organism>
<protein>
    <recommendedName>
        <fullName evidence="5">Pseudouridine synthase</fullName>
        <ecNumber evidence="5">5.4.99.-</ecNumber>
    </recommendedName>
</protein>
<keyword evidence="2 4" id="KW-0694">RNA-binding</keyword>
<keyword evidence="3 5" id="KW-0413">Isomerase</keyword>
<proteinExistence type="inferred from homology"/>
<dbReference type="Gene3D" id="3.10.290.10">
    <property type="entry name" value="RNA-binding S4 domain"/>
    <property type="match status" value="1"/>
</dbReference>
<comment type="similarity">
    <text evidence="1 5">Belongs to the pseudouridine synthase RsuA family.</text>
</comment>
<dbReference type="NCBIfam" id="TIGR00093">
    <property type="entry name" value="pseudouridine synthase"/>
    <property type="match status" value="1"/>
</dbReference>
<evidence type="ECO:0000256" key="3">
    <source>
        <dbReference type="ARBA" id="ARBA00023235"/>
    </source>
</evidence>
<dbReference type="PROSITE" id="PS01149">
    <property type="entry name" value="PSI_RSU"/>
    <property type="match status" value="1"/>
</dbReference>
<dbReference type="Gene3D" id="3.30.70.1560">
    <property type="entry name" value="Alpha-L RNA-binding motif"/>
    <property type="match status" value="1"/>
</dbReference>
<dbReference type="EC" id="5.4.99.-" evidence="5"/>
<dbReference type="PROSITE" id="PS50889">
    <property type="entry name" value="S4"/>
    <property type="match status" value="1"/>
</dbReference>
<dbReference type="AlphaFoldDB" id="A0A942WFQ0"/>
<dbReference type="Pfam" id="PF00849">
    <property type="entry name" value="PseudoU_synth_2"/>
    <property type="match status" value="1"/>
</dbReference>
<dbReference type="SUPFAM" id="SSF55174">
    <property type="entry name" value="Alpha-L RNA-binding motif"/>
    <property type="match status" value="1"/>
</dbReference>
<dbReference type="GeneID" id="92793334"/>